<dbReference type="EMBL" id="WIAO01000003">
    <property type="protein sequence ID" value="MQM24739.1"/>
    <property type="molecule type" value="Genomic_DNA"/>
</dbReference>
<evidence type="ECO:0000313" key="8">
    <source>
        <dbReference type="EMBL" id="MQM24739.1"/>
    </source>
</evidence>
<dbReference type="SUPFAM" id="SSF88946">
    <property type="entry name" value="Sigma2 domain of RNA polymerase sigma factors"/>
    <property type="match status" value="1"/>
</dbReference>
<dbReference type="PANTHER" id="PTHR30173:SF43">
    <property type="entry name" value="ECF RNA POLYMERASE SIGMA FACTOR SIGI-RELATED"/>
    <property type="match status" value="1"/>
</dbReference>
<evidence type="ECO:0000256" key="3">
    <source>
        <dbReference type="ARBA" id="ARBA00023015"/>
    </source>
</evidence>
<dbReference type="AlphaFoldDB" id="A0A6L5G527"/>
<dbReference type="RefSeq" id="WP_153023927.1">
    <property type="nucleotide sequence ID" value="NZ_WIAO01000003.1"/>
</dbReference>
<evidence type="ECO:0000256" key="4">
    <source>
        <dbReference type="ARBA" id="ARBA00023082"/>
    </source>
</evidence>
<keyword evidence="5" id="KW-0804">Transcription</keyword>
<keyword evidence="3" id="KW-0805">Transcription regulation</keyword>
<dbReference type="InterPro" id="IPR013324">
    <property type="entry name" value="RNA_pol_sigma_r3/r4-like"/>
</dbReference>
<dbReference type="PANTHER" id="PTHR30173">
    <property type="entry name" value="SIGMA 19 FACTOR"/>
    <property type="match status" value="1"/>
</dbReference>
<feature type="domain" description="RNA polymerase sigma-70 region 2" evidence="6">
    <location>
        <begin position="4"/>
        <end position="67"/>
    </location>
</feature>
<evidence type="ECO:0000256" key="1">
    <source>
        <dbReference type="ARBA" id="ARBA00010641"/>
    </source>
</evidence>
<dbReference type="NCBIfam" id="TIGR02937">
    <property type="entry name" value="sigma70-ECF"/>
    <property type="match status" value="1"/>
</dbReference>
<evidence type="ECO:0000256" key="5">
    <source>
        <dbReference type="ARBA" id="ARBA00023163"/>
    </source>
</evidence>
<dbReference type="Pfam" id="PF08281">
    <property type="entry name" value="Sigma70_r4_2"/>
    <property type="match status" value="1"/>
</dbReference>
<dbReference type="InterPro" id="IPR032710">
    <property type="entry name" value="NTF2-like_dom_sf"/>
</dbReference>
<proteinExistence type="inferred from homology"/>
<evidence type="ECO:0000313" key="9">
    <source>
        <dbReference type="Proteomes" id="UP000477750"/>
    </source>
</evidence>
<name>A0A6L5G527_9ACTN</name>
<gene>
    <name evidence="8" type="ORF">GFD30_03955</name>
</gene>
<accession>A0A6L5G527</accession>
<dbReference type="InterPro" id="IPR014284">
    <property type="entry name" value="RNA_pol_sigma-70_dom"/>
</dbReference>
<dbReference type="NCBIfam" id="NF007214">
    <property type="entry name" value="PRK09636.1"/>
    <property type="match status" value="1"/>
</dbReference>
<dbReference type="GO" id="GO:0003677">
    <property type="term" value="F:DNA binding"/>
    <property type="evidence" value="ECO:0007669"/>
    <property type="project" value="InterPro"/>
</dbReference>
<dbReference type="GO" id="GO:0016987">
    <property type="term" value="F:sigma factor activity"/>
    <property type="evidence" value="ECO:0007669"/>
    <property type="project" value="UniProtKB-KW"/>
</dbReference>
<dbReference type="Gene3D" id="1.10.1740.10">
    <property type="match status" value="1"/>
</dbReference>
<keyword evidence="4" id="KW-0731">Sigma factor</keyword>
<dbReference type="Pfam" id="PF04542">
    <property type="entry name" value="Sigma70_r2"/>
    <property type="match status" value="1"/>
</dbReference>
<dbReference type="InterPro" id="IPR013325">
    <property type="entry name" value="RNA_pol_sigma_r2"/>
</dbReference>
<dbReference type="InterPro" id="IPR013249">
    <property type="entry name" value="RNA_pol_sigma70_r4_t2"/>
</dbReference>
<comment type="subunit">
    <text evidence="2">Interacts transiently with the RNA polymerase catalytic core formed by RpoA, RpoB, RpoC and RpoZ (2 alpha, 1 beta, 1 beta' and 1 omega subunit) to form the RNA polymerase holoenzyme that can initiate transcription.</text>
</comment>
<dbReference type="InterPro" id="IPR036388">
    <property type="entry name" value="WH-like_DNA-bd_sf"/>
</dbReference>
<dbReference type="SUPFAM" id="SSF54427">
    <property type="entry name" value="NTF2-like"/>
    <property type="match status" value="1"/>
</dbReference>
<dbReference type="InterPro" id="IPR052704">
    <property type="entry name" value="ECF_Sigma-70_Domain"/>
</dbReference>
<comment type="similarity">
    <text evidence="1">Belongs to the sigma-70 factor family. ECF subfamily.</text>
</comment>
<dbReference type="GO" id="GO:0006352">
    <property type="term" value="P:DNA-templated transcription initiation"/>
    <property type="evidence" value="ECO:0007669"/>
    <property type="project" value="InterPro"/>
</dbReference>
<dbReference type="Gene3D" id="3.10.450.50">
    <property type="match status" value="1"/>
</dbReference>
<dbReference type="Gene3D" id="1.10.10.10">
    <property type="entry name" value="Winged helix-like DNA-binding domain superfamily/Winged helix DNA-binding domain"/>
    <property type="match status" value="1"/>
</dbReference>
<organism evidence="8 9">
    <name type="scientific">Glycomyces albidus</name>
    <dbReference type="NCBI Taxonomy" id="2656774"/>
    <lineage>
        <taxon>Bacteria</taxon>
        <taxon>Bacillati</taxon>
        <taxon>Actinomycetota</taxon>
        <taxon>Actinomycetes</taxon>
        <taxon>Glycomycetales</taxon>
        <taxon>Glycomycetaceae</taxon>
        <taxon>Glycomyces</taxon>
    </lineage>
</organism>
<reference evidence="8 9" key="1">
    <citation type="submission" date="2019-10" db="EMBL/GenBank/DDBJ databases">
        <title>Glycomyces albidus sp. nov., a novel actinomycete isolated from rhizosphere soil of wheat (Triticum aestivum L.).</title>
        <authorList>
            <person name="Qian L."/>
        </authorList>
    </citation>
    <scope>NUCLEOTIDE SEQUENCE [LARGE SCALE GENOMIC DNA]</scope>
    <source>
        <strain evidence="8 9">NEAU-7082</strain>
    </source>
</reference>
<protein>
    <submittedName>
        <fullName evidence="8">Sigma-70 family RNA polymerase sigma factor</fullName>
    </submittedName>
</protein>
<comment type="caution">
    <text evidence="8">The sequence shown here is derived from an EMBL/GenBank/DDBJ whole genome shotgun (WGS) entry which is preliminary data.</text>
</comment>
<evidence type="ECO:0000256" key="2">
    <source>
        <dbReference type="ARBA" id="ARBA00011344"/>
    </source>
</evidence>
<evidence type="ECO:0000259" key="6">
    <source>
        <dbReference type="Pfam" id="PF04542"/>
    </source>
</evidence>
<dbReference type="SUPFAM" id="SSF88659">
    <property type="entry name" value="Sigma3 and sigma4 domains of RNA polymerase sigma factors"/>
    <property type="match status" value="1"/>
</dbReference>
<evidence type="ECO:0000259" key="7">
    <source>
        <dbReference type="Pfam" id="PF08281"/>
    </source>
</evidence>
<keyword evidence="9" id="KW-1185">Reference proteome</keyword>
<dbReference type="InterPro" id="IPR007627">
    <property type="entry name" value="RNA_pol_sigma70_r2"/>
</dbReference>
<dbReference type="Proteomes" id="UP000477750">
    <property type="component" value="Unassembled WGS sequence"/>
</dbReference>
<feature type="domain" description="RNA polymerase sigma factor 70 region 4 type 2" evidence="7">
    <location>
        <begin position="104"/>
        <end position="154"/>
    </location>
</feature>
<sequence length="283" mass="30214">MQDRRLLLGVAYRMLGSVADAEDAVQEGYARWYALSASDREAIDSPIAWLVTVVSRICLDVLGSARRRRERYVGEWLPEPVPASFAAGGDPAELAAHDEEVGYALLLVLETMTPAERVVFVLHDAFGYPFADIAAIVGRSAGACRQMASSARRRVREGRRREVDPADHARVVAAFQDAWRKGDPDSLLPLLDPAVAAVADGGGRVTAPTAPVLGAADVAALLVGVYTRVPDLTVEVADVNGRAGLVAKDGAGAVTAVIAVATAGDRVRHLWVMRNPDKLTAWQ</sequence>